<evidence type="ECO:0000256" key="3">
    <source>
        <dbReference type="ARBA" id="ARBA00022692"/>
    </source>
</evidence>
<keyword evidence="5" id="KW-0472">Membrane</keyword>
<evidence type="ECO:0000256" key="1">
    <source>
        <dbReference type="ARBA" id="ARBA00004651"/>
    </source>
</evidence>
<dbReference type="Pfam" id="PF01943">
    <property type="entry name" value="Polysacc_synt"/>
    <property type="match status" value="1"/>
</dbReference>
<evidence type="ECO:0000256" key="2">
    <source>
        <dbReference type="ARBA" id="ARBA00022475"/>
    </source>
</evidence>
<proteinExistence type="predicted"/>
<accession>A0A227JFU2</accession>
<organism evidence="6 7">
    <name type="scientific">Vibrio parahaemolyticus</name>
    <dbReference type="NCBI Taxonomy" id="670"/>
    <lineage>
        <taxon>Bacteria</taxon>
        <taxon>Pseudomonadati</taxon>
        <taxon>Pseudomonadota</taxon>
        <taxon>Gammaproteobacteria</taxon>
        <taxon>Vibrionales</taxon>
        <taxon>Vibrionaceae</taxon>
        <taxon>Vibrio</taxon>
    </lineage>
</organism>
<comment type="subcellular location">
    <subcellularLocation>
        <location evidence="1">Cell membrane</location>
        <topology evidence="1">Multi-pass membrane protein</topology>
    </subcellularLocation>
</comment>
<dbReference type="PANTHER" id="PTHR30250">
    <property type="entry name" value="PST FAMILY PREDICTED COLANIC ACID TRANSPORTER"/>
    <property type="match status" value="1"/>
</dbReference>
<evidence type="ECO:0000313" key="6">
    <source>
        <dbReference type="EMBL" id="OXE33880.1"/>
    </source>
</evidence>
<dbReference type="EMBL" id="NIXT01000180">
    <property type="protein sequence ID" value="OXE33880.1"/>
    <property type="molecule type" value="Genomic_DNA"/>
</dbReference>
<evidence type="ECO:0000256" key="4">
    <source>
        <dbReference type="ARBA" id="ARBA00022989"/>
    </source>
</evidence>
<keyword evidence="4" id="KW-1133">Transmembrane helix</keyword>
<dbReference type="Proteomes" id="UP000214596">
    <property type="component" value="Unassembled WGS sequence"/>
</dbReference>
<name>A0A227JFU2_VIBPH</name>
<dbReference type="AlphaFoldDB" id="A0A227JFU2"/>
<sequence>MHQPVITVPKRETTSKDMTMSKAMTNMSLFAIALVINKSISLLMLPVLPHFLTPEQMGKLELLTTFGVVTTLLVSFALHEALYRFVGVEKDAQKRTVSLNQLYSLSVLIAGAVVAILLLLIALLPIPEPFTRIEFAVVTLAIVLEGSIAIGTAWLRTQDDKAKTLLQVMVTTTLLQVTFIVAALALHPHVISVLIGGLIAAVMQFVWLHIINRYTLALPQIALAKQYLNYCLPVMLSALVAFCLNGAERWFIGANASLATLGIYAIAVKFAVGMCILVQPFGMWWMPRRFAYLENGRDSEAVRVSHLGMIYVSALSVVVATLAMVMITNFLPKTYHEAVLYTLFLLPIAMLKEWSELLNIAILFKRRTRWLLGINVVSAFVAIGLLFGLSSLGIFGVFIALYYAQLCKLGLTYAVGQQCMTLPFHLSLMVLLQIISGVALFLLHSSQSIGIAIAICILTCSLLAGLAVRYMSKEARSALSQQFIRWRGQVKRYSI</sequence>
<gene>
    <name evidence="6" type="ORF">CA163_05195</name>
</gene>
<dbReference type="OrthoDB" id="9815248at2"/>
<dbReference type="InterPro" id="IPR050833">
    <property type="entry name" value="Poly_Biosynth_Transport"/>
</dbReference>
<keyword evidence="2" id="KW-1003">Cell membrane</keyword>
<protein>
    <submittedName>
        <fullName evidence="6">Lipopolysaccharide biosynthesis protein</fullName>
    </submittedName>
</protein>
<keyword evidence="3" id="KW-0812">Transmembrane</keyword>
<dbReference type="PANTHER" id="PTHR30250:SF11">
    <property type="entry name" value="O-ANTIGEN TRANSPORTER-RELATED"/>
    <property type="match status" value="1"/>
</dbReference>
<evidence type="ECO:0000313" key="7">
    <source>
        <dbReference type="Proteomes" id="UP000214596"/>
    </source>
</evidence>
<dbReference type="GO" id="GO:0005886">
    <property type="term" value="C:plasma membrane"/>
    <property type="evidence" value="ECO:0007669"/>
    <property type="project" value="UniProtKB-SubCell"/>
</dbReference>
<comment type="caution">
    <text evidence="6">The sequence shown here is derived from an EMBL/GenBank/DDBJ whole genome shotgun (WGS) entry which is preliminary data.</text>
</comment>
<dbReference type="OMA" id="FFLVIRW"/>
<reference evidence="6 7" key="1">
    <citation type="journal article" date="2017" name="Appl. Environ. Microbiol.">
        <title>Parallel evolution of two clades of a major Atlantic endemic Vibrio parahaemolyticus pathogen lineage by independent acquisition of related pathogenicity islands.</title>
        <authorList>
            <person name="Xu F."/>
            <person name="Gonzalez-Escalona N."/>
            <person name="Drees K.P."/>
            <person name="Sebra R.P."/>
            <person name="Cooper V.S."/>
            <person name="Jones S.H."/>
            <person name="Whistler C.A."/>
        </authorList>
    </citation>
    <scope>NUCLEOTIDE SEQUENCE [LARGE SCALE GENOMIC DNA]</scope>
    <source>
        <strain evidence="6 7">MAVP-3</strain>
    </source>
</reference>
<dbReference type="STRING" id="670.ACZ92_08945"/>
<dbReference type="InterPro" id="IPR002797">
    <property type="entry name" value="Polysacc_synth"/>
</dbReference>
<evidence type="ECO:0000256" key="5">
    <source>
        <dbReference type="ARBA" id="ARBA00023136"/>
    </source>
</evidence>